<comment type="caution">
    <text evidence="1">The sequence shown here is derived from an EMBL/GenBank/DDBJ whole genome shotgun (WGS) entry which is preliminary data.</text>
</comment>
<keyword evidence="3" id="KW-1185">Reference proteome</keyword>
<dbReference type="InParanoid" id="A0A482WMV1"/>
<proteinExistence type="predicted"/>
<dbReference type="EMBL" id="QKKF02024553">
    <property type="protein sequence ID" value="RZF37398.1"/>
    <property type="molecule type" value="Genomic_DNA"/>
</dbReference>
<protein>
    <submittedName>
        <fullName evidence="1">Uncharacterized protein</fullName>
    </submittedName>
</protein>
<reference evidence="1" key="2">
    <citation type="submission" date="2019-02" db="EMBL/GenBank/DDBJ databases">
        <authorList>
            <person name="Zhu J."/>
            <person name="Jiang F."/>
            <person name="Wang X."/>
            <person name="Yang P."/>
            <person name="Bao Y."/>
            <person name="Zhao W."/>
            <person name="Wang W."/>
            <person name="Lu H."/>
            <person name="Wang Q."/>
            <person name="Cui N."/>
            <person name="Li J."/>
            <person name="Chen X."/>
            <person name="Luo L."/>
            <person name="Yu J."/>
            <person name="Kang L."/>
            <person name="Cui F."/>
        </authorList>
    </citation>
    <scope>NUCLEOTIDE SEQUENCE</scope>
    <source>
        <strain evidence="1">Lst14</strain>
        <tissue evidence="1">Whole body</tissue>
    </source>
</reference>
<evidence type="ECO:0000313" key="1">
    <source>
        <dbReference type="EMBL" id="RZF34857.1"/>
    </source>
</evidence>
<evidence type="ECO:0000313" key="2">
    <source>
        <dbReference type="EMBL" id="RZF37398.1"/>
    </source>
</evidence>
<evidence type="ECO:0000313" key="3">
    <source>
        <dbReference type="Proteomes" id="UP000291343"/>
    </source>
</evidence>
<dbReference type="EMBL" id="QKKF02030101">
    <property type="protein sequence ID" value="RZF34857.1"/>
    <property type="molecule type" value="Genomic_DNA"/>
</dbReference>
<gene>
    <name evidence="2" type="ORF">LSTR_LSTR011675</name>
    <name evidence="1" type="ORF">LSTR_LSTR016310</name>
</gene>
<organism evidence="1 3">
    <name type="scientific">Laodelphax striatellus</name>
    <name type="common">Small brown planthopper</name>
    <name type="synonym">Delphax striatella</name>
    <dbReference type="NCBI Taxonomy" id="195883"/>
    <lineage>
        <taxon>Eukaryota</taxon>
        <taxon>Metazoa</taxon>
        <taxon>Ecdysozoa</taxon>
        <taxon>Arthropoda</taxon>
        <taxon>Hexapoda</taxon>
        <taxon>Insecta</taxon>
        <taxon>Pterygota</taxon>
        <taxon>Neoptera</taxon>
        <taxon>Paraneoptera</taxon>
        <taxon>Hemiptera</taxon>
        <taxon>Auchenorrhyncha</taxon>
        <taxon>Fulgoroidea</taxon>
        <taxon>Delphacidae</taxon>
        <taxon>Criomorphinae</taxon>
        <taxon>Laodelphax</taxon>
    </lineage>
</organism>
<reference evidence="1 3" key="1">
    <citation type="journal article" date="2017" name="Gigascience">
        <title>Genome sequence of the small brown planthopper, Laodelphax striatellus.</title>
        <authorList>
            <person name="Zhu J."/>
            <person name="Jiang F."/>
            <person name="Wang X."/>
            <person name="Yang P."/>
            <person name="Bao Y."/>
            <person name="Zhao W."/>
            <person name="Wang W."/>
            <person name="Lu H."/>
            <person name="Wang Q."/>
            <person name="Cui N."/>
            <person name="Li J."/>
            <person name="Chen X."/>
            <person name="Luo L."/>
            <person name="Yu J."/>
            <person name="Kang L."/>
            <person name="Cui F."/>
        </authorList>
    </citation>
    <scope>NUCLEOTIDE SEQUENCE [LARGE SCALE GENOMIC DNA]</scope>
    <source>
        <strain evidence="1">Lst14</strain>
        <tissue evidence="1">Whole body</tissue>
    </source>
</reference>
<accession>A0A482WMV1</accession>
<dbReference type="Proteomes" id="UP000291343">
    <property type="component" value="Unassembled WGS sequence"/>
</dbReference>
<name>A0A482WMV1_LAOST</name>
<sequence length="91" mass="10146">MRQTLLLGRGVPSAKYVFGGKGRRPIIFQLHHNRSGTLLVVVLGGQRKRASREGEGEPIMASGRYNDAGWPQNACYRSQTINRTVADMHRP</sequence>
<dbReference type="AlphaFoldDB" id="A0A482WMV1"/>